<reference evidence="1 2" key="1">
    <citation type="submission" date="2016-07" db="EMBL/GenBank/DDBJ databases">
        <title>Pervasive Adenine N6-methylation of Active Genes in Fungi.</title>
        <authorList>
            <consortium name="DOE Joint Genome Institute"/>
            <person name="Mondo S.J."/>
            <person name="Dannebaum R.O."/>
            <person name="Kuo R.C."/>
            <person name="Labutti K."/>
            <person name="Haridas S."/>
            <person name="Kuo A."/>
            <person name="Salamov A."/>
            <person name="Ahrendt S.R."/>
            <person name="Lipzen A."/>
            <person name="Sullivan W."/>
            <person name="Andreopoulos W.B."/>
            <person name="Clum A."/>
            <person name="Lindquist E."/>
            <person name="Daum C."/>
            <person name="Ramamoorthy G.K."/>
            <person name="Gryganskyi A."/>
            <person name="Culley D."/>
            <person name="Magnuson J.K."/>
            <person name="James T.Y."/>
            <person name="O'Malley M.A."/>
            <person name="Stajich J.E."/>
            <person name="Spatafora J.W."/>
            <person name="Visel A."/>
            <person name="Grigoriev I.V."/>
        </authorList>
    </citation>
    <scope>NUCLEOTIDE SEQUENCE [LARGE SCALE GENOMIC DNA]</scope>
    <source>
        <strain evidence="1 2">PL171</strain>
    </source>
</reference>
<gene>
    <name evidence="1" type="ORF">BCR44DRAFT_1426723</name>
</gene>
<name>A0A1Y2HY43_9FUNG</name>
<evidence type="ECO:0000313" key="1">
    <source>
        <dbReference type="EMBL" id="ORZ39535.1"/>
    </source>
</evidence>
<evidence type="ECO:0000313" key="2">
    <source>
        <dbReference type="Proteomes" id="UP000193411"/>
    </source>
</evidence>
<sequence>MVLPSLAVASSLPPRTWSAGSIRSPAIIQCRRLLGAGSDRWWRMAAAMGGARRRHCRQIALGNWVSFGEI</sequence>
<comment type="caution">
    <text evidence="1">The sequence shown here is derived from an EMBL/GenBank/DDBJ whole genome shotgun (WGS) entry which is preliminary data.</text>
</comment>
<proteinExistence type="predicted"/>
<dbReference type="Proteomes" id="UP000193411">
    <property type="component" value="Unassembled WGS sequence"/>
</dbReference>
<accession>A0A1Y2HY43</accession>
<protein>
    <submittedName>
        <fullName evidence="1">Uncharacterized protein</fullName>
    </submittedName>
</protein>
<dbReference type="AlphaFoldDB" id="A0A1Y2HY43"/>
<dbReference type="EMBL" id="MCFL01000005">
    <property type="protein sequence ID" value="ORZ39535.1"/>
    <property type="molecule type" value="Genomic_DNA"/>
</dbReference>
<organism evidence="1 2">
    <name type="scientific">Catenaria anguillulae PL171</name>
    <dbReference type="NCBI Taxonomy" id="765915"/>
    <lineage>
        <taxon>Eukaryota</taxon>
        <taxon>Fungi</taxon>
        <taxon>Fungi incertae sedis</taxon>
        <taxon>Blastocladiomycota</taxon>
        <taxon>Blastocladiomycetes</taxon>
        <taxon>Blastocladiales</taxon>
        <taxon>Catenariaceae</taxon>
        <taxon>Catenaria</taxon>
    </lineage>
</organism>
<keyword evidence="2" id="KW-1185">Reference proteome</keyword>